<comment type="caution">
    <text evidence="2">The sequence shown here is derived from an EMBL/GenBank/DDBJ whole genome shotgun (WGS) entry which is preliminary data.</text>
</comment>
<feature type="compositionally biased region" description="Basic and acidic residues" evidence="1">
    <location>
        <begin position="59"/>
        <end position="68"/>
    </location>
</feature>
<evidence type="ECO:0000256" key="1">
    <source>
        <dbReference type="SAM" id="MobiDB-lite"/>
    </source>
</evidence>
<dbReference type="AlphaFoldDB" id="A0ABD2B0J2"/>
<evidence type="ECO:0000313" key="3">
    <source>
        <dbReference type="Proteomes" id="UP001607303"/>
    </source>
</evidence>
<proteinExistence type="predicted"/>
<accession>A0ABD2B0J2</accession>
<name>A0ABD2B0J2_VESMC</name>
<organism evidence="2 3">
    <name type="scientific">Vespula maculifrons</name>
    <name type="common">Eastern yellow jacket</name>
    <name type="synonym">Wasp</name>
    <dbReference type="NCBI Taxonomy" id="7453"/>
    <lineage>
        <taxon>Eukaryota</taxon>
        <taxon>Metazoa</taxon>
        <taxon>Ecdysozoa</taxon>
        <taxon>Arthropoda</taxon>
        <taxon>Hexapoda</taxon>
        <taxon>Insecta</taxon>
        <taxon>Pterygota</taxon>
        <taxon>Neoptera</taxon>
        <taxon>Endopterygota</taxon>
        <taxon>Hymenoptera</taxon>
        <taxon>Apocrita</taxon>
        <taxon>Aculeata</taxon>
        <taxon>Vespoidea</taxon>
        <taxon>Vespidae</taxon>
        <taxon>Vespinae</taxon>
        <taxon>Vespula</taxon>
    </lineage>
</organism>
<feature type="region of interest" description="Disordered" evidence="1">
    <location>
        <begin position="45"/>
        <end position="71"/>
    </location>
</feature>
<gene>
    <name evidence="2" type="ORF">V1477_017940</name>
</gene>
<sequence length="110" mass="12921">MDTLKGIYNIKMINIKPKKSFNGYIATATEREWNNTTLLRFKHQIKSNHNDESEPTMTDSRREKKNRTMDASFRRISIIEMHRPYALQSSRTSTLVDVEEMSDSMFPCTN</sequence>
<dbReference type="Proteomes" id="UP001607303">
    <property type="component" value="Unassembled WGS sequence"/>
</dbReference>
<dbReference type="EMBL" id="JAYRBN010000109">
    <property type="protein sequence ID" value="KAL2726126.1"/>
    <property type="molecule type" value="Genomic_DNA"/>
</dbReference>
<protein>
    <submittedName>
        <fullName evidence="2">Uncharacterized protein</fullName>
    </submittedName>
</protein>
<keyword evidence="3" id="KW-1185">Reference proteome</keyword>
<reference evidence="2 3" key="1">
    <citation type="journal article" date="2024" name="Ann. Entomol. Soc. Am.">
        <title>Genomic analyses of the southern and eastern yellowjacket wasps (Hymenoptera: Vespidae) reveal evolutionary signatures of social life.</title>
        <authorList>
            <person name="Catto M.A."/>
            <person name="Caine P.B."/>
            <person name="Orr S.E."/>
            <person name="Hunt B.G."/>
            <person name="Goodisman M.A.D."/>
        </authorList>
    </citation>
    <scope>NUCLEOTIDE SEQUENCE [LARGE SCALE GENOMIC DNA]</scope>
    <source>
        <strain evidence="2">232</strain>
        <tissue evidence="2">Head and thorax</tissue>
    </source>
</reference>
<evidence type="ECO:0000313" key="2">
    <source>
        <dbReference type="EMBL" id="KAL2726126.1"/>
    </source>
</evidence>